<dbReference type="Pfam" id="PF01965">
    <property type="entry name" value="DJ-1_PfpI"/>
    <property type="match status" value="1"/>
</dbReference>
<dbReference type="OrthoDB" id="3992151at2"/>
<protein>
    <submittedName>
        <fullName evidence="3">AraC family transcriptional regulator</fullName>
    </submittedName>
</protein>
<dbReference type="InterPro" id="IPR029062">
    <property type="entry name" value="Class_I_gatase-like"/>
</dbReference>
<evidence type="ECO:0000313" key="4">
    <source>
        <dbReference type="Proteomes" id="UP000060513"/>
    </source>
</evidence>
<keyword evidence="1" id="KW-0805">Transcription regulation</keyword>
<evidence type="ECO:0000256" key="2">
    <source>
        <dbReference type="ARBA" id="ARBA00023163"/>
    </source>
</evidence>
<dbReference type="Gene3D" id="1.10.10.60">
    <property type="entry name" value="Homeodomain-like"/>
    <property type="match status" value="1"/>
</dbReference>
<dbReference type="PANTHER" id="PTHR43130">
    <property type="entry name" value="ARAC-FAMILY TRANSCRIPTIONAL REGULATOR"/>
    <property type="match status" value="1"/>
</dbReference>
<dbReference type="PROSITE" id="PS01124">
    <property type="entry name" value="HTH_ARAC_FAMILY_2"/>
    <property type="match status" value="1"/>
</dbReference>
<name>A0A0M4DAG3_STRPR</name>
<dbReference type="SUPFAM" id="SSF46689">
    <property type="entry name" value="Homeodomain-like"/>
    <property type="match status" value="2"/>
</dbReference>
<dbReference type="RefSeq" id="WP_037774026.1">
    <property type="nucleotide sequence ID" value="NZ_CP011340.1"/>
</dbReference>
<dbReference type="GO" id="GO:0043565">
    <property type="term" value="F:sequence-specific DNA binding"/>
    <property type="evidence" value="ECO:0007669"/>
    <property type="project" value="InterPro"/>
</dbReference>
<dbReference type="SMART" id="SM00342">
    <property type="entry name" value="HTH_ARAC"/>
    <property type="match status" value="1"/>
</dbReference>
<reference evidence="3 4" key="1">
    <citation type="submission" date="2015-08" db="EMBL/GenBank/DDBJ databases">
        <title>Genome sequence of the pristinamycin over-producing bacterium Streptomyces pristinaespiralis HCCB10218.</title>
        <authorList>
            <person name="Tian J."/>
            <person name="Yang J."/>
            <person name="Li L."/>
            <person name="Ruan L."/>
            <person name="Wei W."/>
            <person name="Zheng G."/>
            <person name="Wei Z."/>
            <person name="Yang S."/>
            <person name="Ge M."/>
            <person name="Jiang W."/>
            <person name="Lu Y."/>
        </authorList>
    </citation>
    <scope>NUCLEOTIDE SEQUENCE [LARGE SCALE GENOMIC DNA]</scope>
    <source>
        <strain evidence="3 4">HCCB 10218</strain>
    </source>
</reference>
<dbReference type="Pfam" id="PF12833">
    <property type="entry name" value="HTH_18"/>
    <property type="match status" value="1"/>
</dbReference>
<evidence type="ECO:0000256" key="1">
    <source>
        <dbReference type="ARBA" id="ARBA00023015"/>
    </source>
</evidence>
<organism evidence="3">
    <name type="scientific">Streptomyces pristinaespiralis</name>
    <dbReference type="NCBI Taxonomy" id="38300"/>
    <lineage>
        <taxon>Bacteria</taxon>
        <taxon>Bacillati</taxon>
        <taxon>Actinomycetota</taxon>
        <taxon>Actinomycetes</taxon>
        <taxon>Kitasatosporales</taxon>
        <taxon>Streptomycetaceae</taxon>
        <taxon>Streptomyces</taxon>
    </lineage>
</organism>
<gene>
    <name evidence="3" type="ORF">SPRI_3278</name>
</gene>
<dbReference type="Gene3D" id="3.40.50.880">
    <property type="match status" value="1"/>
</dbReference>
<dbReference type="KEGG" id="spri:SPRI_3278"/>
<sequence length="339" mass="35924">MRRSSGPGVVAIAVVPDPRTGPTWWDMYELAIACAVFGVPHPDLADPWYELRLCGQNAGPEAAGGFFGIRTTHGLDGLVGADTVIVPSVPEACVERDEPVPEPLVDALRAAAASGSRMVSLCAGAFALAAAGLLDGRRATAHWQHTGELAARHPEVIVDDSVLYTDEDRILTSAGATAALDLCLHLVRRDLGARVAGQVARRLVVPVHRSGGQAQFIEHAVPEADDDGIGPVLQWAAAHLDRPLTVAGLARRAGISPRTFHRRLQAATGTTPLRWLLTQRLALAQSLLETTELPVELVGERCGLGSAANLRHHFARTLGVSPSDYRRAFAPPAPAAKGR</sequence>
<dbReference type="InterPro" id="IPR002818">
    <property type="entry name" value="DJ-1/PfpI"/>
</dbReference>
<accession>A0A0M4DAG3</accession>
<dbReference type="InterPro" id="IPR052158">
    <property type="entry name" value="INH-QAR"/>
</dbReference>
<dbReference type="GeneID" id="97235691"/>
<dbReference type="PANTHER" id="PTHR43130:SF3">
    <property type="entry name" value="HTH-TYPE TRANSCRIPTIONAL REGULATOR RV1931C"/>
    <property type="match status" value="1"/>
</dbReference>
<dbReference type="STRING" id="38300.SPRI_3278"/>
<dbReference type="Proteomes" id="UP000060513">
    <property type="component" value="Chromosome"/>
</dbReference>
<evidence type="ECO:0000313" key="3">
    <source>
        <dbReference type="EMBL" id="ALC21584.1"/>
    </source>
</evidence>
<dbReference type="AlphaFoldDB" id="A0A0M4DAG3"/>
<dbReference type="CDD" id="cd03137">
    <property type="entry name" value="GATase1_AraC_1"/>
    <property type="match status" value="1"/>
</dbReference>
<keyword evidence="2" id="KW-0804">Transcription</keyword>
<dbReference type="EMBL" id="CP011340">
    <property type="protein sequence ID" value="ALC21584.1"/>
    <property type="molecule type" value="Genomic_DNA"/>
</dbReference>
<dbReference type="SUPFAM" id="SSF52317">
    <property type="entry name" value="Class I glutamine amidotransferase-like"/>
    <property type="match status" value="1"/>
</dbReference>
<dbReference type="InterPro" id="IPR009057">
    <property type="entry name" value="Homeodomain-like_sf"/>
</dbReference>
<dbReference type="InterPro" id="IPR018060">
    <property type="entry name" value="HTH_AraC"/>
</dbReference>
<proteinExistence type="predicted"/>
<dbReference type="GO" id="GO:0003700">
    <property type="term" value="F:DNA-binding transcription factor activity"/>
    <property type="evidence" value="ECO:0007669"/>
    <property type="project" value="InterPro"/>
</dbReference>
<dbReference type="PATRIC" id="fig|38300.4.peg.3444"/>